<dbReference type="InterPro" id="IPR003458">
    <property type="entry name" value="Phage_T4_Gp38_tail_assem"/>
</dbReference>
<reference evidence="1 2" key="1">
    <citation type="submission" date="2023-10" db="EMBL/GenBank/DDBJ databases">
        <title>Wastewater isolates of ESBL- and carbapenemase-producing Gram-negative bacteria from New Zealand.</title>
        <authorList>
            <person name="Straub C."/>
            <person name="Weaver L."/>
            <person name="Cornelius A."/>
            <person name="Mcgill E."/>
            <person name="Dyet K."/>
            <person name="White L."/>
            <person name="Pattis I."/>
        </authorList>
    </citation>
    <scope>NUCLEOTIDE SEQUENCE [LARGE SCALE GENOMIC DNA]</scope>
    <source>
        <strain evidence="1 2">ESBL35</strain>
    </source>
</reference>
<keyword evidence="2" id="KW-1185">Reference proteome</keyword>
<evidence type="ECO:0000313" key="2">
    <source>
        <dbReference type="Proteomes" id="UP001335910"/>
    </source>
</evidence>
<evidence type="ECO:0000313" key="1">
    <source>
        <dbReference type="EMBL" id="MEE9684045.1"/>
    </source>
</evidence>
<dbReference type="RefSeq" id="WP_331389720.1">
    <property type="nucleotide sequence ID" value="NZ_JAZKLB010000001.1"/>
</dbReference>
<protein>
    <submittedName>
        <fullName evidence="1">Tail fiber assembly protein</fullName>
    </submittedName>
</protein>
<comment type="caution">
    <text evidence="1">The sequence shown here is derived from an EMBL/GenBank/DDBJ whole genome shotgun (WGS) entry which is preliminary data.</text>
</comment>
<name>A0ABU7UBI5_LELAM</name>
<accession>A0ABU7UBI5</accession>
<dbReference type="Proteomes" id="UP001335910">
    <property type="component" value="Unassembled WGS sequence"/>
</dbReference>
<dbReference type="EMBL" id="JAZKLI010000001">
    <property type="protein sequence ID" value="MEE9684045.1"/>
    <property type="molecule type" value="Genomic_DNA"/>
</dbReference>
<gene>
    <name evidence="1" type="ORF">V4839_11250</name>
</gene>
<organism evidence="1 2">
    <name type="scientific">Lelliottia amnigena</name>
    <name type="common">Enterobacter amnigenus</name>
    <dbReference type="NCBI Taxonomy" id="61646"/>
    <lineage>
        <taxon>Bacteria</taxon>
        <taxon>Pseudomonadati</taxon>
        <taxon>Pseudomonadota</taxon>
        <taxon>Gammaproteobacteria</taxon>
        <taxon>Enterobacterales</taxon>
        <taxon>Enterobacteriaceae</taxon>
        <taxon>Lelliottia</taxon>
    </lineage>
</organism>
<dbReference type="Pfam" id="PF02413">
    <property type="entry name" value="Caudo_TAP"/>
    <property type="match status" value="1"/>
</dbReference>
<sequence>MMFRTNENKFRAEQIAAALTTQGELLRVAAETIADWRTELLLGIITDEDKEKLTEWMEYRKSVKAIDIHKAPDIFWPEKPV</sequence>
<proteinExistence type="predicted"/>